<sequence>MPDEDKDVTFGDLDFDTIEAAVMETARGRWFLKEYARRNRNADTRLVLEAVDRLKHPDTGGTGIAGLKADLEEMASAIRRTKEDVRSLPAIEADDPLNGLSDAEFEAAAQQRIKRMVRTLHYLEGRIQGLLRQCETPADRQEASSGQGPFDDEPSPRAHPHPAFLM</sequence>
<evidence type="ECO:0000256" key="1">
    <source>
        <dbReference type="SAM" id="MobiDB-lite"/>
    </source>
</evidence>
<evidence type="ECO:0000313" key="2">
    <source>
        <dbReference type="EMBL" id="MBL0404633.1"/>
    </source>
</evidence>
<accession>A0A936ZHG5</accession>
<comment type="caution">
    <text evidence="2">The sequence shown here is derived from an EMBL/GenBank/DDBJ whole genome shotgun (WGS) entry which is preliminary data.</text>
</comment>
<gene>
    <name evidence="2" type="ORF">JKG68_11700</name>
</gene>
<name>A0A936ZHG5_9HYPH</name>
<proteinExistence type="predicted"/>
<dbReference type="EMBL" id="JAEQMY010000013">
    <property type="protein sequence ID" value="MBL0404633.1"/>
    <property type="molecule type" value="Genomic_DNA"/>
</dbReference>
<dbReference type="Proteomes" id="UP000605848">
    <property type="component" value="Unassembled WGS sequence"/>
</dbReference>
<dbReference type="AlphaFoldDB" id="A0A936ZHG5"/>
<protein>
    <submittedName>
        <fullName evidence="2">Uncharacterized protein</fullName>
    </submittedName>
</protein>
<organism evidence="2 3">
    <name type="scientific">Microvirga aerilata</name>
    <dbReference type="NCBI Taxonomy" id="670292"/>
    <lineage>
        <taxon>Bacteria</taxon>
        <taxon>Pseudomonadati</taxon>
        <taxon>Pseudomonadota</taxon>
        <taxon>Alphaproteobacteria</taxon>
        <taxon>Hyphomicrobiales</taxon>
        <taxon>Methylobacteriaceae</taxon>
        <taxon>Microvirga</taxon>
    </lineage>
</organism>
<dbReference type="RefSeq" id="WP_202059480.1">
    <property type="nucleotide sequence ID" value="NZ_JAEQMY010000013.1"/>
</dbReference>
<evidence type="ECO:0000313" key="3">
    <source>
        <dbReference type="Proteomes" id="UP000605848"/>
    </source>
</evidence>
<feature type="region of interest" description="Disordered" evidence="1">
    <location>
        <begin position="135"/>
        <end position="166"/>
    </location>
</feature>
<reference evidence="2" key="1">
    <citation type="submission" date="2021-01" db="EMBL/GenBank/DDBJ databases">
        <title>Microvirga sp.</title>
        <authorList>
            <person name="Kim M.K."/>
        </authorList>
    </citation>
    <scope>NUCLEOTIDE SEQUENCE</scope>
    <source>
        <strain evidence="2">5420S-16</strain>
    </source>
</reference>
<keyword evidence="3" id="KW-1185">Reference proteome</keyword>